<dbReference type="Gene3D" id="3.60.10.10">
    <property type="entry name" value="Endonuclease/exonuclease/phosphatase"/>
    <property type="match status" value="1"/>
</dbReference>
<reference evidence="1" key="2">
    <citation type="submission" date="2025-09" db="UniProtKB">
        <authorList>
            <consortium name="Ensembl"/>
        </authorList>
    </citation>
    <scope>IDENTIFICATION</scope>
</reference>
<organism evidence="1 2">
    <name type="scientific">Sander lucioperca</name>
    <name type="common">Pike-perch</name>
    <name type="synonym">Perca lucioperca</name>
    <dbReference type="NCBI Taxonomy" id="283035"/>
    <lineage>
        <taxon>Eukaryota</taxon>
        <taxon>Metazoa</taxon>
        <taxon>Chordata</taxon>
        <taxon>Craniata</taxon>
        <taxon>Vertebrata</taxon>
        <taxon>Euteleostomi</taxon>
        <taxon>Actinopterygii</taxon>
        <taxon>Neopterygii</taxon>
        <taxon>Teleostei</taxon>
        <taxon>Neoteleostei</taxon>
        <taxon>Acanthomorphata</taxon>
        <taxon>Eupercaria</taxon>
        <taxon>Perciformes</taxon>
        <taxon>Percoidei</taxon>
        <taxon>Percidae</taxon>
        <taxon>Luciopercinae</taxon>
        <taxon>Sander</taxon>
    </lineage>
</organism>
<dbReference type="Ensembl" id="ENSSLUT00000031901.1">
    <property type="protein sequence ID" value="ENSSLUP00000030911.1"/>
    <property type="gene ID" value="ENSSLUG00000013813.1"/>
</dbReference>
<reference evidence="1" key="1">
    <citation type="submission" date="2025-08" db="UniProtKB">
        <authorList>
            <consortium name="Ensembl"/>
        </authorList>
    </citation>
    <scope>IDENTIFICATION</scope>
</reference>
<evidence type="ECO:0008006" key="3">
    <source>
        <dbReference type="Google" id="ProtNLM"/>
    </source>
</evidence>
<keyword evidence="2" id="KW-1185">Reference proteome</keyword>
<evidence type="ECO:0000313" key="1">
    <source>
        <dbReference type="Ensembl" id="ENSSLUP00000030911.1"/>
    </source>
</evidence>
<name>A0A8C9YXD9_SANLU</name>
<proteinExistence type="predicted"/>
<dbReference type="InterPro" id="IPR036691">
    <property type="entry name" value="Endo/exonu/phosph_ase_sf"/>
</dbReference>
<dbReference type="SUPFAM" id="SSF56219">
    <property type="entry name" value="DNase I-like"/>
    <property type="match status" value="1"/>
</dbReference>
<sequence length="271" mass="31312">MSVSDSITHSSINDTFTVVSWNVKGLGHVIKRGRVFSHLKSLKPDVIFLQETHISVNEQRRLRILKLKYEYNTILNKRVGSLLLKIKQKYFELGDKPEKLLASQLRGERISRNPKLLLKLNFLDMMDKLKANIRNWKLLPLSMIGRINAVKMVALPRFLYLFQNLPIYLPLSFFKQLDLAVLSFVWADKLPRISKAHLQKDLKSGGLGLPVFRHYYWAANARALIFWQWGPPYDDCSSPLWLKIESMSVSQTSLPALSTKHQEHMAARVCV</sequence>
<dbReference type="PANTHER" id="PTHR31635">
    <property type="entry name" value="REVERSE TRANSCRIPTASE DOMAIN-CONTAINING PROTEIN-RELATED"/>
    <property type="match status" value="1"/>
</dbReference>
<evidence type="ECO:0000313" key="2">
    <source>
        <dbReference type="Proteomes" id="UP000694568"/>
    </source>
</evidence>
<dbReference type="PANTHER" id="PTHR31635:SF196">
    <property type="entry name" value="REVERSE TRANSCRIPTASE DOMAIN-CONTAINING PROTEIN-RELATED"/>
    <property type="match status" value="1"/>
</dbReference>
<dbReference type="AlphaFoldDB" id="A0A8C9YXD9"/>
<dbReference type="Proteomes" id="UP000694568">
    <property type="component" value="Unplaced"/>
</dbReference>
<dbReference type="GeneTree" id="ENSGT01150000286925"/>
<accession>A0A8C9YXD9</accession>
<protein>
    <recommendedName>
        <fullName evidence="3">Endonuclease/exonuclease/phosphatase domain-containing protein</fullName>
    </recommendedName>
</protein>